<evidence type="ECO:0000313" key="1">
    <source>
        <dbReference type="EMBL" id="SUZ96951.1"/>
    </source>
</evidence>
<protein>
    <recommendedName>
        <fullName evidence="2">SnoaL-like domain-containing protein</fullName>
    </recommendedName>
</protein>
<name>A0A381S0Q4_9ZZZZ</name>
<dbReference type="SUPFAM" id="SSF54427">
    <property type="entry name" value="NTF2-like"/>
    <property type="match status" value="1"/>
</dbReference>
<dbReference type="Gene3D" id="3.10.450.50">
    <property type="match status" value="1"/>
</dbReference>
<reference evidence="1" key="1">
    <citation type="submission" date="2018-05" db="EMBL/GenBank/DDBJ databases">
        <authorList>
            <person name="Lanie J.A."/>
            <person name="Ng W.-L."/>
            <person name="Kazmierczak K.M."/>
            <person name="Andrzejewski T.M."/>
            <person name="Davidsen T.M."/>
            <person name="Wayne K.J."/>
            <person name="Tettelin H."/>
            <person name="Glass J.I."/>
            <person name="Rusch D."/>
            <person name="Podicherti R."/>
            <person name="Tsui H.-C.T."/>
            <person name="Winkler M.E."/>
        </authorList>
    </citation>
    <scope>NUCLEOTIDE SEQUENCE</scope>
</reference>
<accession>A0A381S0Q4</accession>
<proteinExistence type="predicted"/>
<dbReference type="EMBL" id="UINC01002464">
    <property type="protein sequence ID" value="SUZ96951.1"/>
    <property type="molecule type" value="Genomic_DNA"/>
</dbReference>
<evidence type="ECO:0008006" key="2">
    <source>
        <dbReference type="Google" id="ProtNLM"/>
    </source>
</evidence>
<sequence>MSSNEKIVKAFLYGADSSVFSDEGRLVNLLPDPIPFGGIYIGPAGADEYVGLIQSNIRLDYLKAHEIVNERDRVIVIGSERGLFLHNDQPYEMDWVHVNTVIDDKIVEMREYNDTAAMLQAYNAPKAE</sequence>
<organism evidence="1">
    <name type="scientific">marine metagenome</name>
    <dbReference type="NCBI Taxonomy" id="408172"/>
    <lineage>
        <taxon>unclassified sequences</taxon>
        <taxon>metagenomes</taxon>
        <taxon>ecological metagenomes</taxon>
    </lineage>
</organism>
<dbReference type="InterPro" id="IPR032710">
    <property type="entry name" value="NTF2-like_dom_sf"/>
</dbReference>
<dbReference type="AlphaFoldDB" id="A0A381S0Q4"/>
<gene>
    <name evidence="1" type="ORF">METZ01_LOCUS49805</name>
</gene>